<dbReference type="PANTHER" id="PTHR36693">
    <property type="entry name" value="GH02722P"/>
    <property type="match status" value="1"/>
</dbReference>
<evidence type="ECO:0000313" key="1">
    <source>
        <dbReference type="EMBL" id="KAJ8042934.1"/>
    </source>
</evidence>
<evidence type="ECO:0000313" key="2">
    <source>
        <dbReference type="Proteomes" id="UP001152320"/>
    </source>
</evidence>
<dbReference type="OrthoDB" id="121932at2759"/>
<comment type="caution">
    <text evidence="1">The sequence shown here is derived from an EMBL/GenBank/DDBJ whole genome shotgun (WGS) entry which is preliminary data.</text>
</comment>
<accession>A0A9Q1CE94</accession>
<dbReference type="EMBL" id="JAIZAY010000004">
    <property type="protein sequence ID" value="KAJ8042934.1"/>
    <property type="molecule type" value="Genomic_DNA"/>
</dbReference>
<dbReference type="Pfam" id="PF16065">
    <property type="entry name" value="DUF4807"/>
    <property type="match status" value="1"/>
</dbReference>
<reference evidence="1" key="1">
    <citation type="submission" date="2021-10" db="EMBL/GenBank/DDBJ databases">
        <title>Tropical sea cucumber genome reveals ecological adaptation and Cuvierian tubules defense mechanism.</title>
        <authorList>
            <person name="Chen T."/>
        </authorList>
    </citation>
    <scope>NUCLEOTIDE SEQUENCE</scope>
    <source>
        <strain evidence="1">Nanhai2018</strain>
        <tissue evidence="1">Muscle</tissue>
    </source>
</reference>
<protein>
    <submittedName>
        <fullName evidence="1">Uncharacterized protein</fullName>
    </submittedName>
</protein>
<organism evidence="1 2">
    <name type="scientific">Holothuria leucospilota</name>
    <name type="common">Black long sea cucumber</name>
    <name type="synonym">Mertensiothuria leucospilota</name>
    <dbReference type="NCBI Taxonomy" id="206669"/>
    <lineage>
        <taxon>Eukaryota</taxon>
        <taxon>Metazoa</taxon>
        <taxon>Echinodermata</taxon>
        <taxon>Eleutherozoa</taxon>
        <taxon>Echinozoa</taxon>
        <taxon>Holothuroidea</taxon>
        <taxon>Aspidochirotacea</taxon>
        <taxon>Aspidochirotida</taxon>
        <taxon>Holothuriidae</taxon>
        <taxon>Holothuria</taxon>
    </lineage>
</organism>
<dbReference type="PANTHER" id="PTHR36693:SF1">
    <property type="entry name" value="GH02722P"/>
    <property type="match status" value="1"/>
</dbReference>
<dbReference type="AlphaFoldDB" id="A0A9Q1CE94"/>
<dbReference type="InterPro" id="IPR032072">
    <property type="entry name" value="DUF4807"/>
</dbReference>
<gene>
    <name evidence="1" type="ORF">HOLleu_09823</name>
</gene>
<dbReference type="Gene3D" id="1.25.40.10">
    <property type="entry name" value="Tetratricopeptide repeat domain"/>
    <property type="match status" value="1"/>
</dbReference>
<dbReference type="Proteomes" id="UP001152320">
    <property type="component" value="Chromosome 4"/>
</dbReference>
<keyword evidence="2" id="KW-1185">Reference proteome</keyword>
<proteinExistence type="predicted"/>
<dbReference type="InterPro" id="IPR011990">
    <property type="entry name" value="TPR-like_helical_dom_sf"/>
</dbReference>
<name>A0A9Q1CE94_HOLLE</name>
<sequence>MDPNIKICTEGNRRYMLIKVKLNSESLQTLLISYPGYCVLHPAHSQNNDSCNSSITSDPYNVTLKPHRTIISFSDKIDPLLASCFVTELRRSNFYVISCFRTFSTVLKRLRVGVSPLQCSAKLHVVIQLQSKSNLFAMEPDIRWSNRILPLWTNRLILEDVFSWLSTLGGAYSSLGDYETRFAVQAGRLSVKQLKLAWTLGDPFLQARCMVYLAQSLMQRGFFKLSRKLIRKQYKFAISTKERDHRLIAMCEGVWTRIYYSQWKYLTDRGHHVEFKVKQLRADKEGKSIEHSNGCKKIPPAVESSCEIISL</sequence>